<dbReference type="EMBL" id="JBDFQZ010000006">
    <property type="protein sequence ID" value="KAK9715045.1"/>
    <property type="molecule type" value="Genomic_DNA"/>
</dbReference>
<sequence>MQRESERTSFKLIRPLMAASELQPLWNHSIVPQTNAIQLFHSETTYVEKKKRKRGESNAWREAEDEALMSAWCVVSTNPTLGKNQNQHTRWTKVSELYEQSRLKNPRQISAKSCEAMRSRFRRLNVLSNKWISCMKMVRSQPRISGTNAKDDEAAAQSLFSGDNKDKRFEYLSLFNNVMSKNPKWSLDNTDVQQLDTNLSVDVNVSLEAGDQPSNRSLKRLDNDDVQQLRTNPSVDANVSLEVDEQLSNRSLKRLDNDDVQQLDTNLIVDANVSLETGEQPSNRSLKRLYNNDVQQLDANVSIDANVSLEDGEQPSIGSLERLRTSEDVESNPETPKLVHHHLEGRDVVNEKHKGKSSAFEDSIAEPYCACCAQFQTLCIIREKEIEIMKRRIESDREIEKVRIELEEKKIQEKNKRLEMKMLNTLVGKEHLSSVEERVKFDLLRKYYPQK</sequence>
<organism evidence="2 3">
    <name type="scientific">Saponaria officinalis</name>
    <name type="common">Common soapwort</name>
    <name type="synonym">Lychnis saponaria</name>
    <dbReference type="NCBI Taxonomy" id="3572"/>
    <lineage>
        <taxon>Eukaryota</taxon>
        <taxon>Viridiplantae</taxon>
        <taxon>Streptophyta</taxon>
        <taxon>Embryophyta</taxon>
        <taxon>Tracheophyta</taxon>
        <taxon>Spermatophyta</taxon>
        <taxon>Magnoliopsida</taxon>
        <taxon>eudicotyledons</taxon>
        <taxon>Gunneridae</taxon>
        <taxon>Pentapetalae</taxon>
        <taxon>Caryophyllales</taxon>
        <taxon>Caryophyllaceae</taxon>
        <taxon>Caryophylleae</taxon>
        <taxon>Saponaria</taxon>
    </lineage>
</organism>
<dbReference type="Proteomes" id="UP001443914">
    <property type="component" value="Unassembled WGS sequence"/>
</dbReference>
<dbReference type="PANTHER" id="PTHR45023:SF4">
    <property type="entry name" value="GLYCINE-RICH PROTEIN-RELATED"/>
    <property type="match status" value="1"/>
</dbReference>
<gene>
    <name evidence="2" type="ORF">RND81_06G139400</name>
</gene>
<evidence type="ECO:0000256" key="1">
    <source>
        <dbReference type="SAM" id="MobiDB-lite"/>
    </source>
</evidence>
<name>A0AAW1KAB2_SAPOF</name>
<evidence type="ECO:0000313" key="2">
    <source>
        <dbReference type="EMBL" id="KAK9715045.1"/>
    </source>
</evidence>
<reference evidence="2" key="1">
    <citation type="submission" date="2024-03" db="EMBL/GenBank/DDBJ databases">
        <title>WGS assembly of Saponaria officinalis var. Norfolk2.</title>
        <authorList>
            <person name="Jenkins J."/>
            <person name="Shu S."/>
            <person name="Grimwood J."/>
            <person name="Barry K."/>
            <person name="Goodstein D."/>
            <person name="Schmutz J."/>
            <person name="Leebens-Mack J."/>
            <person name="Osbourn A."/>
        </authorList>
    </citation>
    <scope>NUCLEOTIDE SEQUENCE [LARGE SCALE GENOMIC DNA]</scope>
    <source>
        <strain evidence="2">JIC</strain>
    </source>
</reference>
<protein>
    <submittedName>
        <fullName evidence="2">Uncharacterized protein</fullName>
    </submittedName>
</protein>
<dbReference type="PANTHER" id="PTHR45023">
    <property type="match status" value="1"/>
</dbReference>
<dbReference type="AlphaFoldDB" id="A0AAW1KAB2"/>
<proteinExistence type="predicted"/>
<evidence type="ECO:0000313" key="3">
    <source>
        <dbReference type="Proteomes" id="UP001443914"/>
    </source>
</evidence>
<accession>A0AAW1KAB2</accession>
<keyword evidence="3" id="KW-1185">Reference proteome</keyword>
<comment type="caution">
    <text evidence="2">The sequence shown here is derived from an EMBL/GenBank/DDBJ whole genome shotgun (WGS) entry which is preliminary data.</text>
</comment>
<feature type="region of interest" description="Disordered" evidence="1">
    <location>
        <begin position="308"/>
        <end position="337"/>
    </location>
</feature>